<evidence type="ECO:0000256" key="7">
    <source>
        <dbReference type="SAM" id="MobiDB-lite"/>
    </source>
</evidence>
<evidence type="ECO:0000256" key="4">
    <source>
        <dbReference type="ARBA" id="ARBA00022801"/>
    </source>
</evidence>
<dbReference type="NCBIfam" id="NF033103">
    <property type="entry name" value="bla_class_A"/>
    <property type="match status" value="1"/>
</dbReference>
<keyword evidence="5 6" id="KW-0046">Antibiotic resistance</keyword>
<dbReference type="GO" id="GO:0046677">
    <property type="term" value="P:response to antibiotic"/>
    <property type="evidence" value="ECO:0007669"/>
    <property type="project" value="UniProtKB-UniRule"/>
</dbReference>
<evidence type="ECO:0000256" key="5">
    <source>
        <dbReference type="ARBA" id="ARBA00023251"/>
    </source>
</evidence>
<dbReference type="EMBL" id="BPQO01000008">
    <property type="protein sequence ID" value="GJD88732.1"/>
    <property type="molecule type" value="Genomic_DNA"/>
</dbReference>
<evidence type="ECO:0000256" key="2">
    <source>
        <dbReference type="ARBA" id="ARBA00009009"/>
    </source>
</evidence>
<dbReference type="AlphaFoldDB" id="A0AAV4ZK15"/>
<evidence type="ECO:0000313" key="10">
    <source>
        <dbReference type="Proteomes" id="UP001055247"/>
    </source>
</evidence>
<comment type="caution">
    <text evidence="9">The sequence shown here is derived from an EMBL/GenBank/DDBJ whole genome shotgun (WGS) entry which is preliminary data.</text>
</comment>
<dbReference type="GO" id="GO:0030655">
    <property type="term" value="P:beta-lactam antibiotic catabolic process"/>
    <property type="evidence" value="ECO:0007669"/>
    <property type="project" value="InterPro"/>
</dbReference>
<dbReference type="SUPFAM" id="SSF56601">
    <property type="entry name" value="beta-lactamase/transpeptidase-like"/>
    <property type="match status" value="1"/>
</dbReference>
<gene>
    <name evidence="9" type="primary">blaP</name>
    <name evidence="9" type="ORF">BHAOGJBA_2253</name>
</gene>
<dbReference type="PROSITE" id="PS00146">
    <property type="entry name" value="BETA_LACTAMASE_A"/>
    <property type="match status" value="1"/>
</dbReference>
<dbReference type="Gene3D" id="3.40.710.10">
    <property type="entry name" value="DD-peptidase/beta-lactamase superfamily"/>
    <property type="match status" value="1"/>
</dbReference>
<dbReference type="InterPro" id="IPR023650">
    <property type="entry name" value="Beta-lactam_class-A_AS"/>
</dbReference>
<dbReference type="PRINTS" id="PR00118">
    <property type="entry name" value="BLACTAMASEA"/>
</dbReference>
<dbReference type="InterPro" id="IPR012338">
    <property type="entry name" value="Beta-lactam/transpept-like"/>
</dbReference>
<keyword evidence="10" id="KW-1185">Reference proteome</keyword>
<name>A0AAV4ZK15_9HYPH</name>
<dbReference type="EC" id="3.5.2.6" evidence="3 6"/>
<evidence type="ECO:0000256" key="3">
    <source>
        <dbReference type="ARBA" id="ARBA00012865"/>
    </source>
</evidence>
<keyword evidence="4 6" id="KW-0378">Hydrolase</keyword>
<dbReference type="InterPro" id="IPR045155">
    <property type="entry name" value="Beta-lactam_cat"/>
</dbReference>
<dbReference type="GO" id="GO:0008800">
    <property type="term" value="F:beta-lactamase activity"/>
    <property type="evidence" value="ECO:0007669"/>
    <property type="project" value="UniProtKB-UniRule"/>
</dbReference>
<dbReference type="PANTHER" id="PTHR35333">
    <property type="entry name" value="BETA-LACTAMASE"/>
    <property type="match status" value="1"/>
</dbReference>
<protein>
    <recommendedName>
        <fullName evidence="3 6">Beta-lactamase</fullName>
        <ecNumber evidence="3 6">3.5.2.6</ecNumber>
    </recommendedName>
</protein>
<dbReference type="PANTHER" id="PTHR35333:SF3">
    <property type="entry name" value="BETA-LACTAMASE-TYPE TRANSPEPTIDASE FOLD CONTAINING PROTEIN"/>
    <property type="match status" value="1"/>
</dbReference>
<dbReference type="InterPro" id="IPR000871">
    <property type="entry name" value="Beta-lactam_class-A"/>
</dbReference>
<feature type="domain" description="Beta-lactamase class A catalytic" evidence="8">
    <location>
        <begin position="68"/>
        <end position="283"/>
    </location>
</feature>
<dbReference type="Pfam" id="PF13354">
    <property type="entry name" value="Beta-lactamase2"/>
    <property type="match status" value="1"/>
</dbReference>
<evidence type="ECO:0000256" key="1">
    <source>
        <dbReference type="ARBA" id="ARBA00001526"/>
    </source>
</evidence>
<evidence type="ECO:0000259" key="8">
    <source>
        <dbReference type="Pfam" id="PF13354"/>
    </source>
</evidence>
<comment type="catalytic activity">
    <reaction evidence="1 6">
        <text>a beta-lactam + H2O = a substituted beta-amino acid</text>
        <dbReference type="Rhea" id="RHEA:20401"/>
        <dbReference type="ChEBI" id="CHEBI:15377"/>
        <dbReference type="ChEBI" id="CHEBI:35627"/>
        <dbReference type="ChEBI" id="CHEBI:140347"/>
        <dbReference type="EC" id="3.5.2.6"/>
    </reaction>
</comment>
<dbReference type="RefSeq" id="WP_066925702.1">
    <property type="nucleotide sequence ID" value="NZ_BPQO01000008.1"/>
</dbReference>
<accession>A0AAV4ZK15</accession>
<sequence length="312" mass="31460">MIQAGSAPTRRGVAGWLGAGLVLAAGPLRAAGGEAADGEATGGEAPAARLAALAARVGGRVGVVLRESGGETLLALGAQERFPLCSTFKVLAAAAILARVERGAERLERALPLGPDDLQSYAPVARAKVEAAGAGTTMSLEEACAAALVWSDNTAANLLLDALGGPEALTAFLRAQGDATTRLDRREPELNSALPGDPRDTTTPAAMAATLDRLLLGPALAPASRARLEGWMVGCRTGLKRLRAGLPADWVVGDRTGTGDNGTANTVALLRPPGRAPLVAAVYITGTAGPAEARDAPHAEVGRIVAARVAGS</sequence>
<reference evidence="9" key="2">
    <citation type="submission" date="2021-08" db="EMBL/GenBank/DDBJ databases">
        <authorList>
            <person name="Tani A."/>
            <person name="Ola A."/>
            <person name="Ogura Y."/>
            <person name="Katsura K."/>
            <person name="Hayashi T."/>
        </authorList>
    </citation>
    <scope>NUCLEOTIDE SEQUENCE</scope>
    <source>
        <strain evidence="9">DSM 16372</strain>
    </source>
</reference>
<evidence type="ECO:0000313" key="9">
    <source>
        <dbReference type="EMBL" id="GJD88732.1"/>
    </source>
</evidence>
<evidence type="ECO:0000256" key="6">
    <source>
        <dbReference type="RuleBase" id="RU361140"/>
    </source>
</evidence>
<dbReference type="Proteomes" id="UP001055247">
    <property type="component" value="Unassembled WGS sequence"/>
</dbReference>
<proteinExistence type="inferred from homology"/>
<comment type="similarity">
    <text evidence="2 6">Belongs to the class-A beta-lactamase family.</text>
</comment>
<feature type="region of interest" description="Disordered" evidence="7">
    <location>
        <begin position="180"/>
        <end position="201"/>
    </location>
</feature>
<reference evidence="9" key="1">
    <citation type="journal article" date="2016" name="Front. Microbiol.">
        <title>Genome Sequence of the Piezophilic, Mesophilic Sulfate-Reducing Bacterium Desulfovibrio indicus J2T.</title>
        <authorList>
            <person name="Cao J."/>
            <person name="Maignien L."/>
            <person name="Shao Z."/>
            <person name="Alain K."/>
            <person name="Jebbar M."/>
        </authorList>
    </citation>
    <scope>NUCLEOTIDE SEQUENCE</scope>
    <source>
        <strain evidence="9">DSM 16372</strain>
    </source>
</reference>
<organism evidence="9 10">
    <name type="scientific">Methylobacterium hispanicum</name>
    <dbReference type="NCBI Taxonomy" id="270350"/>
    <lineage>
        <taxon>Bacteria</taxon>
        <taxon>Pseudomonadati</taxon>
        <taxon>Pseudomonadota</taxon>
        <taxon>Alphaproteobacteria</taxon>
        <taxon>Hyphomicrobiales</taxon>
        <taxon>Methylobacteriaceae</taxon>
        <taxon>Methylobacterium</taxon>
    </lineage>
</organism>